<dbReference type="Pfam" id="PF16267">
    <property type="entry name" value="DUF4920"/>
    <property type="match status" value="1"/>
</dbReference>
<dbReference type="AlphaFoldDB" id="A0A562U0Y0"/>
<organism evidence="1 2">
    <name type="scientific">Mucilaginibacter frigoritolerans</name>
    <dbReference type="NCBI Taxonomy" id="652788"/>
    <lineage>
        <taxon>Bacteria</taxon>
        <taxon>Pseudomonadati</taxon>
        <taxon>Bacteroidota</taxon>
        <taxon>Sphingobacteriia</taxon>
        <taxon>Sphingobacteriales</taxon>
        <taxon>Sphingobacteriaceae</taxon>
        <taxon>Mucilaginibacter</taxon>
    </lineage>
</organism>
<reference evidence="1 2" key="1">
    <citation type="submission" date="2019-07" db="EMBL/GenBank/DDBJ databases">
        <title>Genomic Encyclopedia of Archaeal and Bacterial Type Strains, Phase II (KMG-II): from individual species to whole genera.</title>
        <authorList>
            <person name="Goeker M."/>
        </authorList>
    </citation>
    <scope>NUCLEOTIDE SEQUENCE [LARGE SCALE GENOMIC DNA]</scope>
    <source>
        <strain evidence="1 2">ATCC BAA-1854</strain>
    </source>
</reference>
<evidence type="ECO:0000313" key="2">
    <source>
        <dbReference type="Proteomes" id="UP000317010"/>
    </source>
</evidence>
<keyword evidence="2" id="KW-1185">Reference proteome</keyword>
<name>A0A562U0Y0_9SPHI</name>
<evidence type="ECO:0000313" key="1">
    <source>
        <dbReference type="EMBL" id="TWI99457.1"/>
    </source>
</evidence>
<sequence>MCYLCFAGTCLAQPVSKGTVYGTKPTPTQVIEASKLEAFMGNKVRITTDIKGKVLKVTKQKGGWFDIDAGNGKTITAHFSKYDITIPSELKGHYIIAEGIAQKQFIADDGQHMAGDTPVGKKQHTVNADPKRSITFEVNGLVVE</sequence>
<dbReference type="Proteomes" id="UP000317010">
    <property type="component" value="Unassembled WGS sequence"/>
</dbReference>
<proteinExistence type="predicted"/>
<protein>
    <submittedName>
        <fullName evidence="1">Uncharacterized protein DUF4920</fullName>
    </submittedName>
</protein>
<comment type="caution">
    <text evidence="1">The sequence shown here is derived from an EMBL/GenBank/DDBJ whole genome shotgun (WGS) entry which is preliminary data.</text>
</comment>
<dbReference type="InterPro" id="IPR032577">
    <property type="entry name" value="DUF4920"/>
</dbReference>
<accession>A0A562U0Y0</accession>
<gene>
    <name evidence="1" type="ORF">JN11_02774</name>
</gene>
<dbReference type="EMBL" id="VLLI01000007">
    <property type="protein sequence ID" value="TWI99457.1"/>
    <property type="molecule type" value="Genomic_DNA"/>
</dbReference>